<feature type="compositionally biased region" description="Acidic residues" evidence="1">
    <location>
        <begin position="138"/>
        <end position="148"/>
    </location>
</feature>
<dbReference type="AlphaFoldDB" id="A0A9Q3E0U8"/>
<accession>A0A9Q3E0U8</accession>
<feature type="compositionally biased region" description="Pro residues" evidence="1">
    <location>
        <begin position="126"/>
        <end position="136"/>
    </location>
</feature>
<feature type="compositionally biased region" description="Basic and acidic residues" evidence="1">
    <location>
        <begin position="112"/>
        <end position="125"/>
    </location>
</feature>
<keyword evidence="3" id="KW-1185">Reference proteome</keyword>
<evidence type="ECO:0000256" key="1">
    <source>
        <dbReference type="SAM" id="MobiDB-lite"/>
    </source>
</evidence>
<gene>
    <name evidence="2" type="ORF">O181_049916</name>
</gene>
<feature type="region of interest" description="Disordered" evidence="1">
    <location>
        <begin position="1"/>
        <end position="49"/>
    </location>
</feature>
<feature type="compositionally biased region" description="Basic and acidic residues" evidence="1">
    <location>
        <begin position="38"/>
        <end position="49"/>
    </location>
</feature>
<dbReference type="Proteomes" id="UP000765509">
    <property type="component" value="Unassembled WGS sequence"/>
</dbReference>
<dbReference type="EMBL" id="AVOT02021398">
    <property type="protein sequence ID" value="MBW0510201.1"/>
    <property type="molecule type" value="Genomic_DNA"/>
</dbReference>
<name>A0A9Q3E0U8_9BASI</name>
<evidence type="ECO:0000313" key="2">
    <source>
        <dbReference type="EMBL" id="MBW0510201.1"/>
    </source>
</evidence>
<proteinExistence type="predicted"/>
<sequence>MDAGPQTGQRERFRTISPVPSSIDLSTPPPRPPSDGHFTPRPERSDYPADEGWRWREDIRAWADCHHVLSPMGFKRQKQNPPNPPRHDSPVPSLPREQTPRQPTPGPSGTRWSEELFREPSRTKEPPIPGPSPSSQPPEDDTTCEPEPEVAPTQSTEEPYDRPATPRSIIIIDDTPVIDSGGKGILALRGVRPPNSLLTGVRCQNPCKSVLLLAWNGVTGSVSQLMRRFQYQTGQFSLLPRFEGLNPGITIAMADLRV</sequence>
<protein>
    <submittedName>
        <fullName evidence="2">Uncharacterized protein</fullName>
    </submittedName>
</protein>
<organism evidence="2 3">
    <name type="scientific">Austropuccinia psidii MF-1</name>
    <dbReference type="NCBI Taxonomy" id="1389203"/>
    <lineage>
        <taxon>Eukaryota</taxon>
        <taxon>Fungi</taxon>
        <taxon>Dikarya</taxon>
        <taxon>Basidiomycota</taxon>
        <taxon>Pucciniomycotina</taxon>
        <taxon>Pucciniomycetes</taxon>
        <taxon>Pucciniales</taxon>
        <taxon>Sphaerophragmiaceae</taxon>
        <taxon>Austropuccinia</taxon>
    </lineage>
</organism>
<evidence type="ECO:0000313" key="3">
    <source>
        <dbReference type="Proteomes" id="UP000765509"/>
    </source>
</evidence>
<feature type="region of interest" description="Disordered" evidence="1">
    <location>
        <begin position="71"/>
        <end position="163"/>
    </location>
</feature>
<comment type="caution">
    <text evidence="2">The sequence shown here is derived from an EMBL/GenBank/DDBJ whole genome shotgun (WGS) entry which is preliminary data.</text>
</comment>
<reference evidence="2" key="1">
    <citation type="submission" date="2021-03" db="EMBL/GenBank/DDBJ databases">
        <title>Draft genome sequence of rust myrtle Austropuccinia psidii MF-1, a brazilian biotype.</title>
        <authorList>
            <person name="Quecine M.C."/>
            <person name="Pachon D.M.R."/>
            <person name="Bonatelli M.L."/>
            <person name="Correr F.H."/>
            <person name="Franceschini L.M."/>
            <person name="Leite T.F."/>
            <person name="Margarido G.R.A."/>
            <person name="Almeida C.A."/>
            <person name="Ferrarezi J.A."/>
            <person name="Labate C.A."/>
        </authorList>
    </citation>
    <scope>NUCLEOTIDE SEQUENCE</scope>
    <source>
        <strain evidence="2">MF-1</strain>
    </source>
</reference>